<evidence type="ECO:0000256" key="8">
    <source>
        <dbReference type="HAMAP-Rule" id="MF_00564"/>
    </source>
</evidence>
<keyword evidence="6 8" id="KW-0548">Nucleotidyltransferase</keyword>
<evidence type="ECO:0000256" key="4">
    <source>
        <dbReference type="ARBA" id="ARBA00022679"/>
    </source>
</evidence>
<accession>A0A1M4ZC28</accession>
<feature type="domain" description="Exoribonuclease phosphorolytic" evidence="9">
    <location>
        <begin position="19"/>
        <end position="149"/>
    </location>
</feature>
<keyword evidence="7" id="KW-0694">RNA-binding</keyword>
<gene>
    <name evidence="8" type="primary">rph</name>
    <name evidence="11" type="ORF">SAMN02746089_01385</name>
</gene>
<dbReference type="CDD" id="cd11362">
    <property type="entry name" value="RNase_PH_bact"/>
    <property type="match status" value="1"/>
</dbReference>
<name>A0A1M4ZC28_9THEO</name>
<dbReference type="InterPro" id="IPR001247">
    <property type="entry name" value="ExoRNase_PH_dom1"/>
</dbReference>
<evidence type="ECO:0000256" key="2">
    <source>
        <dbReference type="ARBA" id="ARBA00022552"/>
    </source>
</evidence>
<dbReference type="InterPro" id="IPR027408">
    <property type="entry name" value="PNPase/RNase_PH_dom_sf"/>
</dbReference>
<dbReference type="SUPFAM" id="SSF55666">
    <property type="entry name" value="Ribonuclease PH domain 2-like"/>
    <property type="match status" value="1"/>
</dbReference>
<protein>
    <recommendedName>
        <fullName evidence="8">Ribonuclease PH</fullName>
        <shortName evidence="8">RNase PH</shortName>
        <ecNumber evidence="8">2.7.7.56</ecNumber>
    </recommendedName>
    <alternativeName>
        <fullName evidence="8">tRNA nucleotidyltransferase</fullName>
    </alternativeName>
</protein>
<dbReference type="Pfam" id="PF03725">
    <property type="entry name" value="RNase_PH_C"/>
    <property type="match status" value="1"/>
</dbReference>
<sequence>MDLKGVNRLMRRDKRLADQLREVKITRSYLIHPEGSVLIEMGNTKVICTATIEDKVPLFLKGKNKGWITSEYAMIPRATEVRNAREISKGRISGRTQEIQRLIGRALRSVVDLDALGERTIWIDCDVIQADGGTRTASITGSFVALAEAFDKMVKKNMIDHIPLTSYVAAVSVGIVNGEQLLDLCYQEDASAKVDMNVVMTDKGEFVEVQGTGEDSPFSQGDLLDLLVLAEKGIMQLIDKQKECLGDIADKIGVKNNESIAGDKKSRQSNRNEKNYE</sequence>
<dbReference type="AlphaFoldDB" id="A0A1M4ZC28"/>
<evidence type="ECO:0000256" key="7">
    <source>
        <dbReference type="ARBA" id="ARBA00022884"/>
    </source>
</evidence>
<dbReference type="Gene3D" id="3.30.230.70">
    <property type="entry name" value="GHMP Kinase, N-terminal domain"/>
    <property type="match status" value="1"/>
</dbReference>
<keyword evidence="3 8" id="KW-0820">tRNA-binding</keyword>
<reference evidence="11 12" key="1">
    <citation type="submission" date="2016-11" db="EMBL/GenBank/DDBJ databases">
        <authorList>
            <person name="Jaros S."/>
            <person name="Januszkiewicz K."/>
            <person name="Wedrychowicz H."/>
        </authorList>
    </citation>
    <scope>NUCLEOTIDE SEQUENCE [LARGE SCALE GENOMIC DNA]</scope>
    <source>
        <strain evidence="11 12">DSM 17918</strain>
    </source>
</reference>
<dbReference type="PROSITE" id="PS01277">
    <property type="entry name" value="RIBONUCLEASE_PH"/>
    <property type="match status" value="1"/>
</dbReference>
<evidence type="ECO:0000256" key="3">
    <source>
        <dbReference type="ARBA" id="ARBA00022555"/>
    </source>
</evidence>
<dbReference type="PANTHER" id="PTHR11953">
    <property type="entry name" value="EXOSOME COMPLEX COMPONENT"/>
    <property type="match status" value="1"/>
</dbReference>
<dbReference type="GO" id="GO:0031125">
    <property type="term" value="P:rRNA 3'-end processing"/>
    <property type="evidence" value="ECO:0007669"/>
    <property type="project" value="UniProtKB-ARBA"/>
</dbReference>
<feature type="binding site" evidence="8">
    <location>
        <position position="95"/>
    </location>
    <ligand>
        <name>phosphate</name>
        <dbReference type="ChEBI" id="CHEBI:43474"/>
        <note>substrate</note>
    </ligand>
</feature>
<comment type="similarity">
    <text evidence="1 8">Belongs to the RNase PH family.</text>
</comment>
<comment type="subunit">
    <text evidence="8">Homohexameric ring arranged as a trimer of dimers.</text>
</comment>
<dbReference type="InterPro" id="IPR036345">
    <property type="entry name" value="ExoRNase_PH_dom2_sf"/>
</dbReference>
<keyword evidence="12" id="KW-1185">Reference proteome</keyword>
<evidence type="ECO:0000259" key="9">
    <source>
        <dbReference type="Pfam" id="PF01138"/>
    </source>
</evidence>
<keyword evidence="4 8" id="KW-0808">Transferase</keyword>
<keyword evidence="2 8" id="KW-0698">rRNA processing</keyword>
<dbReference type="InterPro" id="IPR015847">
    <property type="entry name" value="ExoRNase_PH_dom2"/>
</dbReference>
<evidence type="ECO:0000313" key="12">
    <source>
        <dbReference type="Proteomes" id="UP000184088"/>
    </source>
</evidence>
<dbReference type="InterPro" id="IPR050080">
    <property type="entry name" value="RNase_PH"/>
</dbReference>
<evidence type="ECO:0000313" key="11">
    <source>
        <dbReference type="EMBL" id="SHF15342.1"/>
    </source>
</evidence>
<keyword evidence="5 8" id="KW-0819">tRNA processing</keyword>
<comment type="function">
    <text evidence="8">Phosphorolytic 3'-5' exoribonuclease that plays an important role in tRNA 3'-end maturation. Removes nucleotide residues following the 3'-CCA terminus of tRNAs; can also add nucleotides to the ends of RNA molecules by using nucleoside diphosphates as substrates, but this may not be physiologically important. Probably plays a role in initiation of 16S rRNA degradation (leading to ribosome degradation) during starvation.</text>
</comment>
<evidence type="ECO:0000259" key="10">
    <source>
        <dbReference type="Pfam" id="PF03725"/>
    </source>
</evidence>
<comment type="catalytic activity">
    <reaction evidence="8">
        <text>tRNA(n+1) + phosphate = tRNA(n) + a ribonucleoside 5'-diphosphate</text>
        <dbReference type="Rhea" id="RHEA:10628"/>
        <dbReference type="Rhea" id="RHEA-COMP:17343"/>
        <dbReference type="Rhea" id="RHEA-COMP:17344"/>
        <dbReference type="ChEBI" id="CHEBI:43474"/>
        <dbReference type="ChEBI" id="CHEBI:57930"/>
        <dbReference type="ChEBI" id="CHEBI:173114"/>
        <dbReference type="EC" id="2.7.7.56"/>
    </reaction>
</comment>
<evidence type="ECO:0000256" key="6">
    <source>
        <dbReference type="ARBA" id="ARBA00022695"/>
    </source>
</evidence>
<dbReference type="HAMAP" id="MF_00564">
    <property type="entry name" value="RNase_PH"/>
    <property type="match status" value="1"/>
</dbReference>
<dbReference type="GO" id="GO:0000049">
    <property type="term" value="F:tRNA binding"/>
    <property type="evidence" value="ECO:0007669"/>
    <property type="project" value="UniProtKB-UniRule"/>
</dbReference>
<dbReference type="Pfam" id="PF01138">
    <property type="entry name" value="RNase_PH"/>
    <property type="match status" value="1"/>
</dbReference>
<evidence type="ECO:0000256" key="1">
    <source>
        <dbReference type="ARBA" id="ARBA00006678"/>
    </source>
</evidence>
<organism evidence="11 12">
    <name type="scientific">Caldanaerobius fijiensis DSM 17918</name>
    <dbReference type="NCBI Taxonomy" id="1121256"/>
    <lineage>
        <taxon>Bacteria</taxon>
        <taxon>Bacillati</taxon>
        <taxon>Bacillota</taxon>
        <taxon>Clostridia</taxon>
        <taxon>Thermoanaerobacterales</taxon>
        <taxon>Thermoanaerobacteraceae</taxon>
        <taxon>Caldanaerobius</taxon>
    </lineage>
</organism>
<dbReference type="EMBL" id="FQVH01000013">
    <property type="protein sequence ID" value="SHF15342.1"/>
    <property type="molecule type" value="Genomic_DNA"/>
</dbReference>
<evidence type="ECO:0000256" key="5">
    <source>
        <dbReference type="ARBA" id="ARBA00022694"/>
    </source>
</evidence>
<dbReference type="GO" id="GO:0009022">
    <property type="term" value="F:tRNA nucleotidyltransferase activity"/>
    <property type="evidence" value="ECO:0007669"/>
    <property type="project" value="UniProtKB-UniRule"/>
</dbReference>
<dbReference type="FunFam" id="3.30.230.70:FF:000003">
    <property type="entry name" value="Ribonuclease PH"/>
    <property type="match status" value="1"/>
</dbReference>
<dbReference type="EC" id="2.7.7.56" evidence="8"/>
<dbReference type="NCBIfam" id="TIGR01966">
    <property type="entry name" value="RNasePH"/>
    <property type="match status" value="1"/>
</dbReference>
<feature type="binding site" evidence="8">
    <location>
        <begin position="133"/>
        <end position="135"/>
    </location>
    <ligand>
        <name>phosphate</name>
        <dbReference type="ChEBI" id="CHEBI:43474"/>
        <note>substrate</note>
    </ligand>
</feature>
<dbReference type="STRING" id="1121256.SAMN02746089_01385"/>
<dbReference type="InterPro" id="IPR018336">
    <property type="entry name" value="RNase_PH_CS"/>
</dbReference>
<dbReference type="Proteomes" id="UP000184088">
    <property type="component" value="Unassembled WGS sequence"/>
</dbReference>
<dbReference type="InterPro" id="IPR002381">
    <property type="entry name" value="RNase_PH_bac-type"/>
</dbReference>
<dbReference type="GO" id="GO:0008033">
    <property type="term" value="P:tRNA processing"/>
    <property type="evidence" value="ECO:0007669"/>
    <property type="project" value="UniProtKB-UniRule"/>
</dbReference>
<dbReference type="SUPFAM" id="SSF54211">
    <property type="entry name" value="Ribosomal protein S5 domain 2-like"/>
    <property type="match status" value="1"/>
</dbReference>
<dbReference type="GO" id="GO:0016075">
    <property type="term" value="P:rRNA catabolic process"/>
    <property type="evidence" value="ECO:0007669"/>
    <property type="project" value="UniProtKB-UniRule"/>
</dbReference>
<proteinExistence type="inferred from homology"/>
<dbReference type="GO" id="GO:0000175">
    <property type="term" value="F:3'-5'-RNA exonuclease activity"/>
    <property type="evidence" value="ECO:0007669"/>
    <property type="project" value="UniProtKB-UniRule"/>
</dbReference>
<dbReference type="PANTHER" id="PTHR11953:SF0">
    <property type="entry name" value="EXOSOME COMPLEX COMPONENT RRP41"/>
    <property type="match status" value="1"/>
</dbReference>
<feature type="domain" description="Exoribonuclease phosphorolytic" evidence="10">
    <location>
        <begin position="167"/>
        <end position="232"/>
    </location>
</feature>
<dbReference type="InterPro" id="IPR020568">
    <property type="entry name" value="Ribosomal_Su5_D2-typ_SF"/>
</dbReference>